<accession>A0A2H1FJ01</accession>
<dbReference type="RefSeq" id="WP_157928394.1">
    <property type="nucleotide sequence ID" value="NZ_LT841358.1"/>
</dbReference>
<evidence type="ECO:0000313" key="2">
    <source>
        <dbReference type="EMBL" id="SMH72663.1"/>
    </source>
</evidence>
<reference evidence="3" key="1">
    <citation type="submission" date="2017-03" db="EMBL/GenBank/DDBJ databases">
        <authorList>
            <person name="Herbold C."/>
        </authorList>
    </citation>
    <scope>NUCLEOTIDE SEQUENCE [LARGE SCALE GENOMIC DNA]</scope>
</reference>
<protein>
    <submittedName>
        <fullName evidence="2">Uncharacterized protein</fullName>
    </submittedName>
</protein>
<gene>
    <name evidence="2" type="ORF">NCS_30503</name>
</gene>
<dbReference type="AlphaFoldDB" id="A0A2H1FJ01"/>
<name>A0A2H1FJ01_9ARCH</name>
<dbReference type="Proteomes" id="UP000230607">
    <property type="component" value="Chromosome 1"/>
</dbReference>
<evidence type="ECO:0000313" key="3">
    <source>
        <dbReference type="Proteomes" id="UP000230607"/>
    </source>
</evidence>
<keyword evidence="1" id="KW-0812">Transmembrane</keyword>
<dbReference type="EMBL" id="LT841358">
    <property type="protein sequence ID" value="SMH72663.1"/>
    <property type="molecule type" value="Genomic_DNA"/>
</dbReference>
<keyword evidence="3" id="KW-1185">Reference proteome</keyword>
<organism evidence="2 3">
    <name type="scientific">Candidatus Nitrosotalea okcheonensis</name>
    <dbReference type="NCBI Taxonomy" id="1903276"/>
    <lineage>
        <taxon>Archaea</taxon>
        <taxon>Nitrososphaerota</taxon>
        <taxon>Nitrososphaeria</taxon>
        <taxon>Nitrosotaleales</taxon>
        <taxon>Nitrosotaleaceae</taxon>
        <taxon>Nitrosotalea</taxon>
    </lineage>
</organism>
<dbReference type="OrthoDB" id="14179at2157"/>
<evidence type="ECO:0000256" key="1">
    <source>
        <dbReference type="SAM" id="Phobius"/>
    </source>
</evidence>
<keyword evidence="1" id="KW-1133">Transmembrane helix</keyword>
<feature type="transmembrane region" description="Helical" evidence="1">
    <location>
        <begin position="6"/>
        <end position="24"/>
    </location>
</feature>
<sequence>MKTLHILMIIGITIAGIIATIIILQTPHIQIKIEKVNGTYVAGTPIDFFVTADGYGEFCMGPEVHILDATNQSNVVWWGSSPAYSGMYCNPHQVEFTFHAGEQYVVSLHTNRPIILNNTGHYIIKASLGNTFSEKEFSVIPSVNTRNNNPFGITALVIYHPFLGCLSSGCPHNNFYLKINSNSTAYLTGYNICNKDLCAKNNTLSVLLPLNAILKNPNYASIELPENLKWKDGDTVTIQLEVSPNANNKMTSSIDLGNSTIVP</sequence>
<keyword evidence="1" id="KW-0472">Membrane</keyword>
<proteinExistence type="predicted"/>